<evidence type="ECO:0000313" key="3">
    <source>
        <dbReference type="Proteomes" id="UP001152523"/>
    </source>
</evidence>
<name>A0AAV0F7U5_9ASTE</name>
<evidence type="ECO:0000256" key="1">
    <source>
        <dbReference type="SAM" id="MobiDB-lite"/>
    </source>
</evidence>
<protein>
    <submittedName>
        <fullName evidence="2">Uncharacterized protein</fullName>
    </submittedName>
</protein>
<keyword evidence="3" id="KW-1185">Reference proteome</keyword>
<feature type="compositionally biased region" description="Polar residues" evidence="1">
    <location>
        <begin position="74"/>
        <end position="89"/>
    </location>
</feature>
<dbReference type="AlphaFoldDB" id="A0AAV0F7U5"/>
<reference evidence="2" key="1">
    <citation type="submission" date="2022-07" db="EMBL/GenBank/DDBJ databases">
        <authorList>
            <person name="Macas J."/>
            <person name="Novak P."/>
            <person name="Neumann P."/>
        </authorList>
    </citation>
    <scope>NUCLEOTIDE SEQUENCE</scope>
</reference>
<dbReference type="Proteomes" id="UP001152523">
    <property type="component" value="Unassembled WGS sequence"/>
</dbReference>
<accession>A0AAV0F7U5</accession>
<evidence type="ECO:0000313" key="2">
    <source>
        <dbReference type="EMBL" id="CAH9131565.1"/>
    </source>
</evidence>
<proteinExistence type="predicted"/>
<dbReference type="EMBL" id="CAMAPF010000966">
    <property type="protein sequence ID" value="CAH9131565.1"/>
    <property type="molecule type" value="Genomic_DNA"/>
</dbReference>
<feature type="region of interest" description="Disordered" evidence="1">
    <location>
        <begin position="74"/>
        <end position="137"/>
    </location>
</feature>
<organism evidence="2 3">
    <name type="scientific">Cuscuta epithymum</name>
    <dbReference type="NCBI Taxonomy" id="186058"/>
    <lineage>
        <taxon>Eukaryota</taxon>
        <taxon>Viridiplantae</taxon>
        <taxon>Streptophyta</taxon>
        <taxon>Embryophyta</taxon>
        <taxon>Tracheophyta</taxon>
        <taxon>Spermatophyta</taxon>
        <taxon>Magnoliopsida</taxon>
        <taxon>eudicotyledons</taxon>
        <taxon>Gunneridae</taxon>
        <taxon>Pentapetalae</taxon>
        <taxon>asterids</taxon>
        <taxon>lamiids</taxon>
        <taxon>Solanales</taxon>
        <taxon>Convolvulaceae</taxon>
        <taxon>Cuscuteae</taxon>
        <taxon>Cuscuta</taxon>
        <taxon>Cuscuta subgen. Cuscuta</taxon>
    </lineage>
</organism>
<comment type="caution">
    <text evidence="2">The sequence shown here is derived from an EMBL/GenBank/DDBJ whole genome shotgun (WGS) entry which is preliminary data.</text>
</comment>
<gene>
    <name evidence="2" type="ORF">CEPIT_LOCUS31486</name>
</gene>
<feature type="region of interest" description="Disordered" evidence="1">
    <location>
        <begin position="1"/>
        <end position="35"/>
    </location>
</feature>
<sequence>MHVRPSPNDSRMHHQNVRRGSFPRRERGGPHQATSRSAAITIICRFCDNIGHEVKQCQKLQRFLRDYQVSVPATPSVNTTMTTPSSSQPWLFDSGASHHVTSDVSQLPTYADYGGPEEVQLGNGPSHEGASSSRGES</sequence>